<keyword evidence="1" id="KW-0547">Nucleotide-binding</keyword>
<keyword evidence="5" id="KW-1185">Reference proteome</keyword>
<dbReference type="GO" id="GO:0005525">
    <property type="term" value="F:GTP binding"/>
    <property type="evidence" value="ECO:0007669"/>
    <property type="project" value="UniProtKB-KW"/>
</dbReference>
<dbReference type="GO" id="GO:0003924">
    <property type="term" value="F:GTPase activity"/>
    <property type="evidence" value="ECO:0007669"/>
    <property type="project" value="InterPro"/>
</dbReference>
<evidence type="ECO:0008006" key="6">
    <source>
        <dbReference type="Google" id="ProtNLM"/>
    </source>
</evidence>
<dbReference type="SMART" id="SM00174">
    <property type="entry name" value="RHO"/>
    <property type="match status" value="1"/>
</dbReference>
<organism evidence="4 5">
    <name type="scientific">Babjeviella inositovora NRRL Y-12698</name>
    <dbReference type="NCBI Taxonomy" id="984486"/>
    <lineage>
        <taxon>Eukaryota</taxon>
        <taxon>Fungi</taxon>
        <taxon>Dikarya</taxon>
        <taxon>Ascomycota</taxon>
        <taxon>Saccharomycotina</taxon>
        <taxon>Pichiomycetes</taxon>
        <taxon>Serinales incertae sedis</taxon>
        <taxon>Babjeviella</taxon>
    </lineage>
</organism>
<dbReference type="Pfam" id="PF00071">
    <property type="entry name" value="Ras"/>
    <property type="match status" value="1"/>
</dbReference>
<dbReference type="SMART" id="SM00173">
    <property type="entry name" value="RAS"/>
    <property type="match status" value="1"/>
</dbReference>
<dbReference type="FunFam" id="3.40.50.300:FF:001447">
    <property type="entry name" value="Ras-related protein Rab-1B"/>
    <property type="match status" value="1"/>
</dbReference>
<dbReference type="PROSITE" id="PS51420">
    <property type="entry name" value="RHO"/>
    <property type="match status" value="1"/>
</dbReference>
<protein>
    <recommendedName>
        <fullName evidence="6">GTP-binding protein YPT52</fullName>
    </recommendedName>
</protein>
<dbReference type="PROSITE" id="PS51421">
    <property type="entry name" value="RAS"/>
    <property type="match status" value="1"/>
</dbReference>
<dbReference type="STRING" id="984486.A0A1E3QNH3"/>
<dbReference type="PRINTS" id="PR00449">
    <property type="entry name" value="RASTRNSFRMNG"/>
</dbReference>
<sequence length="298" mass="32399">MSTQFALVKLVLLGDSAVGKSSLVHRFVRNTFSASQIEATIGAAFITKVVNLPTPPGSEALESLDAASPRVVKYEIWDTAGQERYRSLIPMYYRNADFAVLLYDVSDPDYEKSESRLKYWVDVLKSHAETIQVIVCGNKLDLVLIDDSNGNEETETEETEAEETNNHDPASASTAAKKANETERACGSLGAVVESIDHSESPSQGHTSFSDSTATHNNGVAEFCHKNAIPHYFTSCKTNYNIHEIFYAVIPDLIPPDRFEVLTLDGANGNNATSGSGTAGAVNLQERLKDKSLNVCAC</sequence>
<evidence type="ECO:0000256" key="2">
    <source>
        <dbReference type="ARBA" id="ARBA00023134"/>
    </source>
</evidence>
<dbReference type="EMBL" id="KV454433">
    <property type="protein sequence ID" value="ODQ79235.1"/>
    <property type="molecule type" value="Genomic_DNA"/>
</dbReference>
<name>A0A1E3QNH3_9ASCO</name>
<evidence type="ECO:0000256" key="3">
    <source>
        <dbReference type="SAM" id="MobiDB-lite"/>
    </source>
</evidence>
<dbReference type="Proteomes" id="UP000094336">
    <property type="component" value="Unassembled WGS sequence"/>
</dbReference>
<dbReference type="OrthoDB" id="63533at2759"/>
<proteinExistence type="predicted"/>
<dbReference type="Gene3D" id="3.40.50.300">
    <property type="entry name" value="P-loop containing nucleotide triphosphate hydrolases"/>
    <property type="match status" value="1"/>
</dbReference>
<accession>A0A1E3QNH3</accession>
<dbReference type="AlphaFoldDB" id="A0A1E3QNH3"/>
<feature type="compositionally biased region" description="Acidic residues" evidence="3">
    <location>
        <begin position="149"/>
        <end position="163"/>
    </location>
</feature>
<dbReference type="RefSeq" id="XP_018984563.1">
    <property type="nucleotide sequence ID" value="XM_019131858.1"/>
</dbReference>
<dbReference type="NCBIfam" id="TIGR00231">
    <property type="entry name" value="small_GTP"/>
    <property type="match status" value="1"/>
</dbReference>
<dbReference type="SMART" id="SM00175">
    <property type="entry name" value="RAB"/>
    <property type="match status" value="1"/>
</dbReference>
<dbReference type="InterPro" id="IPR001806">
    <property type="entry name" value="Small_GTPase"/>
</dbReference>
<dbReference type="GeneID" id="30149711"/>
<dbReference type="PANTHER" id="PTHR24073">
    <property type="entry name" value="DRAB5-RELATED"/>
    <property type="match status" value="1"/>
</dbReference>
<dbReference type="InterPro" id="IPR005225">
    <property type="entry name" value="Small_GTP-bd"/>
</dbReference>
<dbReference type="SUPFAM" id="SSF52540">
    <property type="entry name" value="P-loop containing nucleoside triphosphate hydrolases"/>
    <property type="match status" value="1"/>
</dbReference>
<gene>
    <name evidence="4" type="ORF">BABINDRAFT_38178</name>
</gene>
<evidence type="ECO:0000313" key="5">
    <source>
        <dbReference type="Proteomes" id="UP000094336"/>
    </source>
</evidence>
<evidence type="ECO:0000313" key="4">
    <source>
        <dbReference type="EMBL" id="ODQ79235.1"/>
    </source>
</evidence>
<evidence type="ECO:0000256" key="1">
    <source>
        <dbReference type="ARBA" id="ARBA00022741"/>
    </source>
</evidence>
<dbReference type="InterPro" id="IPR027417">
    <property type="entry name" value="P-loop_NTPase"/>
</dbReference>
<feature type="region of interest" description="Disordered" evidence="3">
    <location>
        <begin position="149"/>
        <end position="179"/>
    </location>
</feature>
<reference evidence="5" key="1">
    <citation type="submission" date="2016-05" db="EMBL/GenBank/DDBJ databases">
        <title>Comparative genomics of biotechnologically important yeasts.</title>
        <authorList>
            <consortium name="DOE Joint Genome Institute"/>
            <person name="Riley R."/>
            <person name="Haridas S."/>
            <person name="Wolfe K.H."/>
            <person name="Lopes M.R."/>
            <person name="Hittinger C.T."/>
            <person name="Goker M."/>
            <person name="Salamov A."/>
            <person name="Wisecaver J."/>
            <person name="Long T.M."/>
            <person name="Aerts A.L."/>
            <person name="Barry K."/>
            <person name="Choi C."/>
            <person name="Clum A."/>
            <person name="Coughlan A.Y."/>
            <person name="Deshpande S."/>
            <person name="Douglass A.P."/>
            <person name="Hanson S.J."/>
            <person name="Klenk H.-P."/>
            <person name="Labutti K."/>
            <person name="Lapidus A."/>
            <person name="Lindquist E."/>
            <person name="Lipzen A."/>
            <person name="Meier-Kolthoff J.P."/>
            <person name="Ohm R.A."/>
            <person name="Otillar R.P."/>
            <person name="Pangilinan J."/>
            <person name="Peng Y."/>
            <person name="Rokas A."/>
            <person name="Rosa C.A."/>
            <person name="Scheuner C."/>
            <person name="Sibirny A.A."/>
            <person name="Slot J.C."/>
            <person name="Stielow J.B."/>
            <person name="Sun H."/>
            <person name="Kurtzman C.P."/>
            <person name="Blackwell M."/>
            <person name="Grigoriev I.V."/>
            <person name="Jeffries T.W."/>
        </authorList>
    </citation>
    <scope>NUCLEOTIDE SEQUENCE [LARGE SCALE GENOMIC DNA]</scope>
    <source>
        <strain evidence="5">NRRL Y-12698</strain>
    </source>
</reference>
<keyword evidence="2" id="KW-0342">GTP-binding</keyword>
<dbReference type="PROSITE" id="PS51419">
    <property type="entry name" value="RAB"/>
    <property type="match status" value="1"/>
</dbReference>